<dbReference type="CDD" id="cd09272">
    <property type="entry name" value="RNase_HI_RT_Ty1"/>
    <property type="match status" value="1"/>
</dbReference>
<dbReference type="SUPFAM" id="SSF53098">
    <property type="entry name" value="Ribonuclease H-like"/>
    <property type="match status" value="1"/>
</dbReference>
<proteinExistence type="predicted"/>
<sequence length="284" mass="33016">MKSKSLNGNRYFILFIDDYSRFCWGYFLKYKSEVTLVFWKFKAIAKTQSSYKLKTLRLDNGTEYTSTVFQTFCEESRIKHQLTNTYTPQQNGVSDRKNRTLMDMVRCLMFERNLPKNFGLRQLILVKKGYRILDPTTNKVFVSRDIVFDEKSSWNWDKSEPKYTTEYLMTDQTEVDQNDSEMDIDHEPIRGTRPLTLCLNSNKYICLTKPDIAFPVNKDKQSTSGFCIYLEGNLVDWSSKKQSVVSQSTSEAEYCSIANAAADLTWFGYLLNELGKEIVGIPTI</sequence>
<evidence type="ECO:0000313" key="3">
    <source>
        <dbReference type="Proteomes" id="UP000325315"/>
    </source>
</evidence>
<dbReference type="Pfam" id="PF25597">
    <property type="entry name" value="SH3_retrovirus"/>
    <property type="match status" value="1"/>
</dbReference>
<gene>
    <name evidence="2" type="ORF">EPI10_001954</name>
</gene>
<accession>A0A5B6VCQ7</accession>
<dbReference type="PROSITE" id="PS50994">
    <property type="entry name" value="INTEGRASE"/>
    <property type="match status" value="1"/>
</dbReference>
<dbReference type="AlphaFoldDB" id="A0A5B6VCQ7"/>
<dbReference type="InterPro" id="IPR057670">
    <property type="entry name" value="SH3_retrovirus"/>
</dbReference>
<organism evidence="2 3">
    <name type="scientific">Gossypium australe</name>
    <dbReference type="NCBI Taxonomy" id="47621"/>
    <lineage>
        <taxon>Eukaryota</taxon>
        <taxon>Viridiplantae</taxon>
        <taxon>Streptophyta</taxon>
        <taxon>Embryophyta</taxon>
        <taxon>Tracheophyta</taxon>
        <taxon>Spermatophyta</taxon>
        <taxon>Magnoliopsida</taxon>
        <taxon>eudicotyledons</taxon>
        <taxon>Gunneridae</taxon>
        <taxon>Pentapetalae</taxon>
        <taxon>rosids</taxon>
        <taxon>malvids</taxon>
        <taxon>Malvales</taxon>
        <taxon>Malvaceae</taxon>
        <taxon>Malvoideae</taxon>
        <taxon>Gossypium</taxon>
    </lineage>
</organism>
<dbReference type="Gene3D" id="3.30.420.10">
    <property type="entry name" value="Ribonuclease H-like superfamily/Ribonuclease H"/>
    <property type="match status" value="1"/>
</dbReference>
<keyword evidence="3" id="KW-1185">Reference proteome</keyword>
<dbReference type="InterPro" id="IPR012337">
    <property type="entry name" value="RNaseH-like_sf"/>
</dbReference>
<name>A0A5B6VCQ7_9ROSI</name>
<evidence type="ECO:0000313" key="2">
    <source>
        <dbReference type="EMBL" id="KAA3466893.1"/>
    </source>
</evidence>
<dbReference type="EMBL" id="SMMG02000007">
    <property type="protein sequence ID" value="KAA3466893.1"/>
    <property type="molecule type" value="Genomic_DNA"/>
</dbReference>
<evidence type="ECO:0000259" key="1">
    <source>
        <dbReference type="PROSITE" id="PS50994"/>
    </source>
</evidence>
<protein>
    <submittedName>
        <fullName evidence="2">Integrase, catalytic core</fullName>
    </submittedName>
</protein>
<dbReference type="OrthoDB" id="1002641at2759"/>
<dbReference type="PANTHER" id="PTHR42648">
    <property type="entry name" value="TRANSPOSASE, PUTATIVE-RELATED"/>
    <property type="match status" value="1"/>
</dbReference>
<dbReference type="InterPro" id="IPR001584">
    <property type="entry name" value="Integrase_cat-core"/>
</dbReference>
<feature type="domain" description="Integrase catalytic" evidence="1">
    <location>
        <begin position="1"/>
        <end position="109"/>
    </location>
</feature>
<dbReference type="GO" id="GO:0015074">
    <property type="term" value="P:DNA integration"/>
    <property type="evidence" value="ECO:0007669"/>
    <property type="project" value="InterPro"/>
</dbReference>
<comment type="caution">
    <text evidence="2">The sequence shown here is derived from an EMBL/GenBank/DDBJ whole genome shotgun (WGS) entry which is preliminary data.</text>
</comment>
<dbReference type="InterPro" id="IPR036397">
    <property type="entry name" value="RNaseH_sf"/>
</dbReference>
<dbReference type="InterPro" id="IPR039537">
    <property type="entry name" value="Retrotran_Ty1/copia-like"/>
</dbReference>
<reference evidence="2" key="1">
    <citation type="submission" date="2019-08" db="EMBL/GenBank/DDBJ databases">
        <authorList>
            <person name="Liu F."/>
        </authorList>
    </citation>
    <scope>NUCLEOTIDE SEQUENCE [LARGE SCALE GENOMIC DNA]</scope>
    <source>
        <strain evidence="2">PA1801</strain>
        <tissue evidence="2">Leaf</tissue>
    </source>
</reference>
<dbReference type="Proteomes" id="UP000325315">
    <property type="component" value="Unassembled WGS sequence"/>
</dbReference>
<dbReference type="GO" id="GO:0003676">
    <property type="term" value="F:nucleic acid binding"/>
    <property type="evidence" value="ECO:0007669"/>
    <property type="project" value="InterPro"/>
</dbReference>
<dbReference type="PANTHER" id="PTHR42648:SF18">
    <property type="entry name" value="RETROTRANSPOSON, UNCLASSIFIED-LIKE PROTEIN"/>
    <property type="match status" value="1"/>
</dbReference>
<dbReference type="Pfam" id="PF00665">
    <property type="entry name" value="rve"/>
    <property type="match status" value="1"/>
</dbReference>